<accession>A0AAV8QWY4</accession>
<reference evidence="3 4" key="1">
    <citation type="submission" date="2022-12" db="EMBL/GenBank/DDBJ databases">
        <title>Chromosome-scale assembly of the Ensete ventricosum genome.</title>
        <authorList>
            <person name="Dussert Y."/>
            <person name="Stocks J."/>
            <person name="Wendawek A."/>
            <person name="Woldeyes F."/>
            <person name="Nichols R.A."/>
            <person name="Borrell J.S."/>
        </authorList>
    </citation>
    <scope>NUCLEOTIDE SEQUENCE [LARGE SCALE GENOMIC DNA]</scope>
    <source>
        <strain evidence="4">cv. Maze</strain>
        <tissue evidence="3">Seeds</tissue>
    </source>
</reference>
<evidence type="ECO:0000313" key="4">
    <source>
        <dbReference type="Proteomes" id="UP001222027"/>
    </source>
</evidence>
<evidence type="ECO:0000313" key="3">
    <source>
        <dbReference type="EMBL" id="KAJ8484579.1"/>
    </source>
</evidence>
<keyword evidence="2" id="KW-0812">Transmembrane</keyword>
<dbReference type="AlphaFoldDB" id="A0AAV8QWY4"/>
<comment type="caution">
    <text evidence="3">The sequence shown here is derived from an EMBL/GenBank/DDBJ whole genome shotgun (WGS) entry which is preliminary data.</text>
</comment>
<dbReference type="EMBL" id="JAQQAF010000005">
    <property type="protein sequence ID" value="KAJ8484579.1"/>
    <property type="molecule type" value="Genomic_DNA"/>
</dbReference>
<gene>
    <name evidence="3" type="ORF">OPV22_017064</name>
</gene>
<evidence type="ECO:0000256" key="1">
    <source>
        <dbReference type="SAM" id="MobiDB-lite"/>
    </source>
</evidence>
<proteinExistence type="predicted"/>
<keyword evidence="2" id="KW-0472">Membrane</keyword>
<name>A0AAV8QWY4_ENSVE</name>
<keyword evidence="2" id="KW-1133">Transmembrane helix</keyword>
<feature type="region of interest" description="Disordered" evidence="1">
    <location>
        <begin position="1"/>
        <end position="50"/>
    </location>
</feature>
<keyword evidence="4" id="KW-1185">Reference proteome</keyword>
<evidence type="ECO:0000256" key="2">
    <source>
        <dbReference type="SAM" id="Phobius"/>
    </source>
</evidence>
<sequence>MARRGRSFSSDGDQADEVDDAIPPPPRRGGVPHPAKVDVDDDDDAHGLRGSRTHGVAVMFISFSLYLYLSSIRNRMYAGHRRTLAGSVALALAFCDVKLVVNCSGDWSCE</sequence>
<feature type="transmembrane region" description="Helical" evidence="2">
    <location>
        <begin position="54"/>
        <end position="72"/>
    </location>
</feature>
<organism evidence="3 4">
    <name type="scientific">Ensete ventricosum</name>
    <name type="common">Abyssinian banana</name>
    <name type="synonym">Musa ensete</name>
    <dbReference type="NCBI Taxonomy" id="4639"/>
    <lineage>
        <taxon>Eukaryota</taxon>
        <taxon>Viridiplantae</taxon>
        <taxon>Streptophyta</taxon>
        <taxon>Embryophyta</taxon>
        <taxon>Tracheophyta</taxon>
        <taxon>Spermatophyta</taxon>
        <taxon>Magnoliopsida</taxon>
        <taxon>Liliopsida</taxon>
        <taxon>Zingiberales</taxon>
        <taxon>Musaceae</taxon>
        <taxon>Ensete</taxon>
    </lineage>
</organism>
<protein>
    <submittedName>
        <fullName evidence="3">Uncharacterized protein</fullName>
    </submittedName>
</protein>
<dbReference type="Proteomes" id="UP001222027">
    <property type="component" value="Unassembled WGS sequence"/>
</dbReference>